<dbReference type="Proteomes" id="UP001623041">
    <property type="component" value="Unassembled WGS sequence"/>
</dbReference>
<protein>
    <submittedName>
        <fullName evidence="1">Uncharacterized protein</fullName>
    </submittedName>
</protein>
<keyword evidence="2" id="KW-1185">Reference proteome</keyword>
<gene>
    <name evidence="1" type="ORF">ACJEBI_23115</name>
</gene>
<evidence type="ECO:0000313" key="1">
    <source>
        <dbReference type="EMBL" id="MFK9094349.1"/>
    </source>
</evidence>
<evidence type="ECO:0000313" key="2">
    <source>
        <dbReference type="Proteomes" id="UP001623041"/>
    </source>
</evidence>
<proteinExistence type="predicted"/>
<name>A0ABW8RPK6_9BACI</name>
<organism evidence="1 2">
    <name type="scientific">Bacillus salipaludis</name>
    <dbReference type="NCBI Taxonomy" id="2547811"/>
    <lineage>
        <taxon>Bacteria</taxon>
        <taxon>Bacillati</taxon>
        <taxon>Bacillota</taxon>
        <taxon>Bacilli</taxon>
        <taxon>Bacillales</taxon>
        <taxon>Bacillaceae</taxon>
        <taxon>Bacillus</taxon>
    </lineage>
</organism>
<dbReference type="RefSeq" id="WP_406582823.1">
    <property type="nucleotide sequence ID" value="NZ_JBJHQH010000022.1"/>
</dbReference>
<sequence length="60" mass="7122">MFPKQTSREILMGMIRDNVLHVLIQDLFPSPEDVDFTFAWVSDTQYYSDAYPDIYRTVMN</sequence>
<accession>A0ABW8RPK6</accession>
<reference evidence="1 2" key="1">
    <citation type="submission" date="2024-11" db="EMBL/GenBank/DDBJ databases">
        <authorList>
            <person name="Lucas J.A."/>
        </authorList>
    </citation>
    <scope>NUCLEOTIDE SEQUENCE [LARGE SCALE GENOMIC DNA]</scope>
    <source>
        <strain evidence="1 2">Z 5.4</strain>
    </source>
</reference>
<comment type="caution">
    <text evidence="1">The sequence shown here is derived from an EMBL/GenBank/DDBJ whole genome shotgun (WGS) entry which is preliminary data.</text>
</comment>
<dbReference type="EMBL" id="JBJHQH010000022">
    <property type="protein sequence ID" value="MFK9094349.1"/>
    <property type="molecule type" value="Genomic_DNA"/>
</dbReference>